<evidence type="ECO:0000313" key="1">
    <source>
        <dbReference type="EMBL" id="KAG2512306.1"/>
    </source>
</evidence>
<comment type="caution">
    <text evidence="1">The sequence shown here is derived from an EMBL/GenBank/DDBJ whole genome shotgun (WGS) entry which is preliminary data.</text>
</comment>
<reference evidence="1" key="2">
    <citation type="submission" date="2020-06" db="EMBL/GenBank/DDBJ databases">
        <authorList>
            <person name="Studholme D.J."/>
        </authorList>
    </citation>
    <scope>NUCLEOTIDE SEQUENCE</scope>
    <source>
        <strain evidence="1">NZFS 2646</strain>
    </source>
</reference>
<name>A0A8T0LND0_9STRA</name>
<dbReference type="PANTHER" id="PTHR33714:SF3">
    <property type="entry name" value="COUNTING FACTOR-ASSOCIATED PROTEIN A-RELATED"/>
    <property type="match status" value="1"/>
</dbReference>
<evidence type="ECO:0000313" key="2">
    <source>
        <dbReference type="Proteomes" id="UP000785171"/>
    </source>
</evidence>
<organism evidence="1 2">
    <name type="scientific">Phytophthora kernoviae</name>
    <dbReference type="NCBI Taxonomy" id="325452"/>
    <lineage>
        <taxon>Eukaryota</taxon>
        <taxon>Sar</taxon>
        <taxon>Stramenopiles</taxon>
        <taxon>Oomycota</taxon>
        <taxon>Peronosporomycetes</taxon>
        <taxon>Peronosporales</taxon>
        <taxon>Peronosporaceae</taxon>
        <taxon>Phytophthora</taxon>
    </lineage>
</organism>
<reference evidence="1" key="1">
    <citation type="journal article" date="2015" name="Genom Data">
        <title>Genome sequences of six Phytophthora species associated with forests in New Zealand.</title>
        <authorList>
            <person name="Studholme D.J."/>
            <person name="McDougal R.L."/>
            <person name="Sambles C."/>
            <person name="Hansen E."/>
            <person name="Hardy G."/>
            <person name="Grant M."/>
            <person name="Ganley R.J."/>
            <person name="Williams N.M."/>
        </authorList>
    </citation>
    <scope>NUCLEOTIDE SEQUENCE</scope>
    <source>
        <strain evidence="1">NZFS 2646</strain>
    </source>
</reference>
<sequence length="292" mass="30039">MGVAAMFGSTPYVIVEKYNAGKKCDVAELSGIMTYAADGMCHQTDTEASYRALRSLDGTVTVKTYSTAADCSGDPTTTLSVTTAQAKGNSCASDANGMADTKIFGNGFSPLYLSTGNYDTNTGGCKAPAIPTQQIASVVTADTCSATSSCAGTVAPFSAQSCSPMLTYKTDTAATFGQNPYVLVEKYTAGTGCVSGQLPAITTYLADGKCHLTNAASSYKAVKASDGSSTIKAYADSSCNAAWMTLAVNATQAAGNLCTTGIIDTKVYGGGVTSTCRADDRSRKYVHQINLQ</sequence>
<dbReference type="Proteomes" id="UP000785171">
    <property type="component" value="Unassembled WGS sequence"/>
</dbReference>
<protein>
    <submittedName>
        <fullName evidence="1">Uncharacterized protein</fullName>
    </submittedName>
</protein>
<accession>A0A8T0LND0</accession>
<dbReference type="EMBL" id="JPWV03000414">
    <property type="protein sequence ID" value="KAG2512306.1"/>
    <property type="molecule type" value="Genomic_DNA"/>
</dbReference>
<gene>
    <name evidence="1" type="ORF">JM16_005454</name>
</gene>
<dbReference type="AlphaFoldDB" id="A0A8T0LND0"/>
<dbReference type="PANTHER" id="PTHR33714">
    <property type="entry name" value="COUNTING FACTOR-ASSOCIATED PROTEIN A-RELATED"/>
    <property type="match status" value="1"/>
</dbReference>
<proteinExistence type="predicted"/>